<dbReference type="EMBL" id="CP060436">
    <property type="protein sequence ID" value="QPM89150.1"/>
    <property type="molecule type" value="Genomic_DNA"/>
</dbReference>
<sequence length="108" mass="11886">MILDRLGTLLARFGTTLEGRRTAAEHARTWRRARVHVPEIVPDLIAHGGLFMGQAVTMEGGVPSPARMDPCQLAYEAGRRDLAVQLLAAAGLTTTDLNELMREQDYDL</sequence>
<evidence type="ECO:0000313" key="2">
    <source>
        <dbReference type="Proteomes" id="UP000283786"/>
    </source>
</evidence>
<name>A0A418SK53_9RHOB</name>
<dbReference type="AlphaFoldDB" id="A0A418SK53"/>
<organism evidence="1 2">
    <name type="scientific">Pseudooceanicola algae</name>
    <dbReference type="NCBI Taxonomy" id="1537215"/>
    <lineage>
        <taxon>Bacteria</taxon>
        <taxon>Pseudomonadati</taxon>
        <taxon>Pseudomonadota</taxon>
        <taxon>Alphaproteobacteria</taxon>
        <taxon>Rhodobacterales</taxon>
        <taxon>Paracoccaceae</taxon>
        <taxon>Pseudooceanicola</taxon>
    </lineage>
</organism>
<gene>
    <name evidence="1" type="ORF">PSAL_003610</name>
</gene>
<accession>A0A418SK53</accession>
<keyword evidence="2" id="KW-1185">Reference proteome</keyword>
<reference evidence="1 2" key="1">
    <citation type="submission" date="2020-08" db="EMBL/GenBank/DDBJ databases">
        <title>Genome sequence of Rhodobacteraceae bacterium Lw-13e.</title>
        <authorList>
            <person name="Poehlein A."/>
            <person name="Wolter L."/>
            <person name="Daniel R."/>
            <person name="Brinkhoff T."/>
        </authorList>
    </citation>
    <scope>NUCLEOTIDE SEQUENCE [LARGE SCALE GENOMIC DNA]</scope>
    <source>
        <strain evidence="1 2">Lw-13e</strain>
    </source>
</reference>
<dbReference type="RefSeq" id="WP_119837942.1">
    <property type="nucleotide sequence ID" value="NZ_CP060436.1"/>
</dbReference>
<dbReference type="Proteomes" id="UP000283786">
    <property type="component" value="Chromosome"/>
</dbReference>
<protein>
    <submittedName>
        <fullName evidence="1">Uncharacterized protein</fullName>
    </submittedName>
</protein>
<dbReference type="KEGG" id="palw:PSAL_003610"/>
<dbReference type="OrthoDB" id="7868346at2"/>
<proteinExistence type="predicted"/>
<evidence type="ECO:0000313" key="1">
    <source>
        <dbReference type="EMBL" id="QPM89150.1"/>
    </source>
</evidence>